<keyword evidence="3" id="KW-1185">Reference proteome</keyword>
<dbReference type="Proteomes" id="UP001261871">
    <property type="component" value="Unassembled WGS sequence"/>
</dbReference>
<name>A0ABU1RYX8_9FLAO</name>
<accession>A0ABU1RYX8</accession>
<reference evidence="2 3" key="1">
    <citation type="submission" date="2023-07" db="EMBL/GenBank/DDBJ databases">
        <title>Sorghum-associated microbial communities from plants grown in Nebraska, USA.</title>
        <authorList>
            <person name="Schachtman D."/>
        </authorList>
    </citation>
    <scope>NUCLEOTIDE SEQUENCE [LARGE SCALE GENOMIC DNA]</scope>
    <source>
        <strain evidence="2 3">BE124</strain>
    </source>
</reference>
<evidence type="ECO:0000259" key="1">
    <source>
        <dbReference type="Pfam" id="PF19413"/>
    </source>
</evidence>
<dbReference type="NCBIfam" id="TIGR04390">
    <property type="entry name" value="OMP_YaiO_dom"/>
    <property type="match status" value="1"/>
</dbReference>
<dbReference type="RefSeq" id="WP_310003100.1">
    <property type="nucleotide sequence ID" value="NZ_JAVDTX010000001.1"/>
</dbReference>
<gene>
    <name evidence="2" type="ORF">J2W95_000250</name>
</gene>
<dbReference type="InterPro" id="IPR030887">
    <property type="entry name" value="Beta-barrel_YaiO"/>
</dbReference>
<feature type="domain" description="YaiO beta-barrel" evidence="1">
    <location>
        <begin position="184"/>
        <end position="352"/>
    </location>
</feature>
<organism evidence="2 3">
    <name type="scientific">Flavobacterium granuli</name>
    <dbReference type="NCBI Taxonomy" id="280093"/>
    <lineage>
        <taxon>Bacteria</taxon>
        <taxon>Pseudomonadati</taxon>
        <taxon>Bacteroidota</taxon>
        <taxon>Flavobacteriia</taxon>
        <taxon>Flavobacteriales</taxon>
        <taxon>Flavobacteriaceae</taxon>
        <taxon>Flavobacterium</taxon>
    </lineage>
</organism>
<evidence type="ECO:0000313" key="2">
    <source>
        <dbReference type="EMBL" id="MDR6843570.1"/>
    </source>
</evidence>
<dbReference type="EMBL" id="JAVDTX010000001">
    <property type="protein sequence ID" value="MDR6843570.1"/>
    <property type="molecule type" value="Genomic_DNA"/>
</dbReference>
<sequence length="421" mass="48191">MIQKTVNKLSLVFFILCFAQIYGQQKEYKGDPDVTFETARKLAFNNQRKQAQDTLLFILTKYPDYHDVRSFLATTYSWDEEYKKAKKEFEYILKKEETNKSAWLGIIQNELWASSPYIAIELSEKALKYYPNDAEILLLRASAEEKTNNQIEANKTVLLVLSQDSNNQKAIDFKNALNKKLNLNNIGVSAATDLYSDIYNPAQYYSIKYGRETKYGSITAKINFNRRFEENGVQYEVDLYPKITKGLYGYLNAGYSNSSLFPESKYGAELFKSLPKGFEVSLGFRSLIYDTTTNIFTGSVTWYTGNSYWSLRSYVTPSDTGTSLSGALTYRLYRKDADNYFSAAIGAGYSPEVNQFSNNGDQVAIFNLKSQKLNVGYNFTTLNNKNAIGLQSGITHQELLFDPSNYVMIYFLSVSWELRFK</sequence>
<dbReference type="InterPro" id="IPR011990">
    <property type="entry name" value="TPR-like_helical_dom_sf"/>
</dbReference>
<comment type="caution">
    <text evidence="2">The sequence shown here is derived from an EMBL/GenBank/DDBJ whole genome shotgun (WGS) entry which is preliminary data.</text>
</comment>
<proteinExistence type="predicted"/>
<evidence type="ECO:0000313" key="3">
    <source>
        <dbReference type="Proteomes" id="UP001261871"/>
    </source>
</evidence>
<dbReference type="SUPFAM" id="SSF48452">
    <property type="entry name" value="TPR-like"/>
    <property type="match status" value="1"/>
</dbReference>
<protein>
    <submittedName>
        <fullName evidence="2">YaiO family outer membrane protein</fullName>
    </submittedName>
</protein>
<dbReference type="Gene3D" id="1.25.40.10">
    <property type="entry name" value="Tetratricopeptide repeat domain"/>
    <property type="match status" value="1"/>
</dbReference>
<dbReference type="Pfam" id="PF19413">
    <property type="entry name" value="YaiO"/>
    <property type="match status" value="1"/>
</dbReference>